<dbReference type="GO" id="GO:0015969">
    <property type="term" value="P:guanosine tetraphosphate metabolic process"/>
    <property type="evidence" value="ECO:0007669"/>
    <property type="project" value="InterPro"/>
</dbReference>
<feature type="domain" description="RelA/SpoT" evidence="1">
    <location>
        <begin position="3"/>
        <end position="96"/>
    </location>
</feature>
<proteinExistence type="predicted"/>
<organism evidence="2 3">
    <name type="scientific">Micromonospora carbonacea</name>
    <dbReference type="NCBI Taxonomy" id="47853"/>
    <lineage>
        <taxon>Bacteria</taxon>
        <taxon>Bacillati</taxon>
        <taxon>Actinomycetota</taxon>
        <taxon>Actinomycetes</taxon>
        <taxon>Micromonosporales</taxon>
        <taxon>Micromonosporaceae</taxon>
        <taxon>Micromonospora</taxon>
    </lineage>
</organism>
<name>A0A1C5A3L3_9ACTN</name>
<evidence type="ECO:0000313" key="3">
    <source>
        <dbReference type="Proteomes" id="UP000183585"/>
    </source>
</evidence>
<dbReference type="Gene3D" id="3.30.460.10">
    <property type="entry name" value="Beta Polymerase, domain 2"/>
    <property type="match status" value="1"/>
</dbReference>
<evidence type="ECO:0000313" key="2">
    <source>
        <dbReference type="EMBL" id="SCF39790.1"/>
    </source>
</evidence>
<evidence type="ECO:0000259" key="1">
    <source>
        <dbReference type="SMART" id="SM00954"/>
    </source>
</evidence>
<dbReference type="SMART" id="SM00954">
    <property type="entry name" value="RelA_SpoT"/>
    <property type="match status" value="1"/>
</dbReference>
<dbReference type="Proteomes" id="UP000183585">
    <property type="component" value="Unassembled WGS sequence"/>
</dbReference>
<accession>A0A1C5A3L3</accession>
<dbReference type="AlphaFoldDB" id="A0A1C5A3L3"/>
<dbReference type="InterPro" id="IPR007685">
    <property type="entry name" value="RelA_SpoT"/>
</dbReference>
<dbReference type="InterPro" id="IPR043519">
    <property type="entry name" value="NT_sf"/>
</dbReference>
<gene>
    <name evidence="2" type="ORF">GA0070563_11166</name>
</gene>
<protein>
    <recommendedName>
        <fullName evidence="1">RelA/SpoT domain-containing protein</fullName>
    </recommendedName>
</protein>
<dbReference type="SUPFAM" id="SSF81301">
    <property type="entry name" value="Nucleotidyltransferase"/>
    <property type="match status" value="1"/>
</dbReference>
<sequence>MIKYRGNVALLTDLAAAKVSFRNVSDVYTALDAIGGNSAFDVVEFDDRFVNPQASGYRDLQLMLRTSSGHVAEFRLQLAALDEVASWEHTLYKVRRDLKALAVEQGRSMSVMEQAIWNGDLLRGQESFWRALQSTLNG</sequence>
<dbReference type="EMBL" id="FMCT01000011">
    <property type="protein sequence ID" value="SCF39790.1"/>
    <property type="molecule type" value="Genomic_DNA"/>
</dbReference>
<reference evidence="3" key="1">
    <citation type="submission" date="2016-06" db="EMBL/GenBank/DDBJ databases">
        <authorList>
            <person name="Varghese N."/>
            <person name="Submissions Spin"/>
        </authorList>
    </citation>
    <scope>NUCLEOTIDE SEQUENCE [LARGE SCALE GENOMIC DNA]</scope>
    <source>
        <strain evidence="3">DSM 43168</strain>
    </source>
</reference>
<dbReference type="Pfam" id="PF04607">
    <property type="entry name" value="RelA_SpoT"/>
    <property type="match status" value="1"/>
</dbReference>
<keyword evidence="3" id="KW-1185">Reference proteome</keyword>